<keyword evidence="4 7" id="KW-0808">Transferase</keyword>
<evidence type="ECO:0000256" key="3">
    <source>
        <dbReference type="ARBA" id="ARBA00022603"/>
    </source>
</evidence>
<dbReference type="RefSeq" id="WP_141916319.1">
    <property type="nucleotide sequence ID" value="NZ_BAAAYS010000014.1"/>
</dbReference>
<dbReference type="GO" id="GO:0032259">
    <property type="term" value="P:methylation"/>
    <property type="evidence" value="ECO:0007669"/>
    <property type="project" value="UniProtKB-KW"/>
</dbReference>
<dbReference type="Proteomes" id="UP000318331">
    <property type="component" value="Unassembled WGS sequence"/>
</dbReference>
<dbReference type="PROSITE" id="PS00092">
    <property type="entry name" value="N6_MTASE"/>
    <property type="match status" value="1"/>
</dbReference>
<dbReference type="InterPro" id="IPR002052">
    <property type="entry name" value="DNA_methylase_N6_adenine_CS"/>
</dbReference>
<feature type="domain" description="RlmG N-terminal" evidence="6">
    <location>
        <begin position="7"/>
        <end position="179"/>
    </location>
</feature>
<dbReference type="OrthoDB" id="29650at2"/>
<name>A0A543I6I3_9MICO</name>
<dbReference type="GO" id="GO:0008170">
    <property type="term" value="F:N-methyltransferase activity"/>
    <property type="evidence" value="ECO:0007669"/>
    <property type="project" value="UniProtKB-ARBA"/>
</dbReference>
<evidence type="ECO:0000256" key="1">
    <source>
        <dbReference type="ARBA" id="ARBA00022490"/>
    </source>
</evidence>
<dbReference type="AlphaFoldDB" id="A0A543I6I3"/>
<evidence type="ECO:0000259" key="6">
    <source>
        <dbReference type="Pfam" id="PF26049"/>
    </source>
</evidence>
<evidence type="ECO:0000313" key="8">
    <source>
        <dbReference type="Proteomes" id="UP000318331"/>
    </source>
</evidence>
<evidence type="ECO:0000256" key="2">
    <source>
        <dbReference type="ARBA" id="ARBA00022552"/>
    </source>
</evidence>
<dbReference type="GO" id="GO:0003676">
    <property type="term" value="F:nucleic acid binding"/>
    <property type="evidence" value="ECO:0007669"/>
    <property type="project" value="InterPro"/>
</dbReference>
<reference evidence="7 8" key="1">
    <citation type="submission" date="2019-06" db="EMBL/GenBank/DDBJ databases">
        <title>Sequencing the genomes of 1000 actinobacteria strains.</title>
        <authorList>
            <person name="Klenk H.-P."/>
        </authorList>
    </citation>
    <scope>NUCLEOTIDE SEQUENCE [LARGE SCALE GENOMIC DNA]</scope>
    <source>
        <strain evidence="7 8">DSM 18031</strain>
    </source>
</reference>
<evidence type="ECO:0000259" key="5">
    <source>
        <dbReference type="Pfam" id="PF05175"/>
    </source>
</evidence>
<dbReference type="Gene3D" id="3.40.50.150">
    <property type="entry name" value="Vaccinia Virus protein VP39"/>
    <property type="match status" value="2"/>
</dbReference>
<dbReference type="Pfam" id="PF26049">
    <property type="entry name" value="RLMG_N"/>
    <property type="match status" value="1"/>
</dbReference>
<proteinExistence type="predicted"/>
<dbReference type="EMBL" id="VFPN01000001">
    <property type="protein sequence ID" value="TQM66194.1"/>
    <property type="molecule type" value="Genomic_DNA"/>
</dbReference>
<dbReference type="GO" id="GO:0008757">
    <property type="term" value="F:S-adenosylmethionine-dependent methyltransferase activity"/>
    <property type="evidence" value="ECO:0007669"/>
    <property type="project" value="InterPro"/>
</dbReference>
<accession>A0A543I6I3</accession>
<keyword evidence="3 7" id="KW-0489">Methyltransferase</keyword>
<dbReference type="InterPro" id="IPR046977">
    <property type="entry name" value="RsmC/RlmG"/>
</dbReference>
<keyword evidence="8" id="KW-1185">Reference proteome</keyword>
<sequence>MTFPFEALRRFPDVEAANLYAVDGTDRLLLDETAAVWAGLSARDTVVIGDRYGALTLGLLHELPTATQPLRVHQDGLSGERALALNAGRVGIDPVRFENLPLGGDLLRGARLVLLQLPRSLDALDEIAGAVARHAPGATLYAGGRLKHLTLAMNDVLGRHFGSVLASRARQKSRLLVARDALPGIPATDPFPRRRVDGALGIEVWAYGAAFGGPRIDPGSRLLLGVIDGALPSARRVIDLGCGTGVLARRRPVVSVIATDHSAAAVLSARETVQHNGVADRVTVVRDDGLDGQPDSSADLILLNPPFHIGATVHAGIAHKLFAHAARVLRPGGELWTVYNSHLGYRPALERAIGPTRQVTRDRTFTVTASTRRPG</sequence>
<evidence type="ECO:0000256" key="4">
    <source>
        <dbReference type="ARBA" id="ARBA00022679"/>
    </source>
</evidence>
<gene>
    <name evidence="7" type="ORF">FB466_1025</name>
</gene>
<dbReference type="PANTHER" id="PTHR47816">
    <property type="entry name" value="RIBOSOMAL RNA SMALL SUBUNIT METHYLTRANSFERASE C"/>
    <property type="match status" value="1"/>
</dbReference>
<feature type="domain" description="Methyltransferase small" evidence="5">
    <location>
        <begin position="203"/>
        <end position="368"/>
    </location>
</feature>
<dbReference type="PANTHER" id="PTHR47816:SF5">
    <property type="entry name" value="RIBOSOMAL RNA LARGE SUBUNIT METHYLTRANSFERASE G"/>
    <property type="match status" value="1"/>
</dbReference>
<dbReference type="InterPro" id="IPR029063">
    <property type="entry name" value="SAM-dependent_MTases_sf"/>
</dbReference>
<dbReference type="InterPro" id="IPR058679">
    <property type="entry name" value="RlmG_N"/>
</dbReference>
<dbReference type="Pfam" id="PF05175">
    <property type="entry name" value="MTS"/>
    <property type="match status" value="1"/>
</dbReference>
<comment type="caution">
    <text evidence="7">The sequence shown here is derived from an EMBL/GenBank/DDBJ whole genome shotgun (WGS) entry which is preliminary data.</text>
</comment>
<evidence type="ECO:0000313" key="7">
    <source>
        <dbReference type="EMBL" id="TQM66194.1"/>
    </source>
</evidence>
<dbReference type="InterPro" id="IPR007848">
    <property type="entry name" value="Small_mtfrase_dom"/>
</dbReference>
<keyword evidence="2" id="KW-0698">rRNA processing</keyword>
<organism evidence="7 8">
    <name type="scientific">Klugiella xanthotipulae</name>
    <dbReference type="NCBI Taxonomy" id="244735"/>
    <lineage>
        <taxon>Bacteria</taxon>
        <taxon>Bacillati</taxon>
        <taxon>Actinomycetota</taxon>
        <taxon>Actinomycetes</taxon>
        <taxon>Micrococcales</taxon>
        <taxon>Microbacteriaceae</taxon>
        <taxon>Klugiella</taxon>
    </lineage>
</organism>
<dbReference type="SUPFAM" id="SSF53335">
    <property type="entry name" value="S-adenosyl-L-methionine-dependent methyltransferases"/>
    <property type="match status" value="1"/>
</dbReference>
<dbReference type="GO" id="GO:0006364">
    <property type="term" value="P:rRNA processing"/>
    <property type="evidence" value="ECO:0007669"/>
    <property type="project" value="UniProtKB-KW"/>
</dbReference>
<keyword evidence="1" id="KW-0963">Cytoplasm</keyword>
<protein>
    <submittedName>
        <fullName evidence="7">16S rRNA (Guanine1207-N2)-methyltransferase</fullName>
    </submittedName>
</protein>
<dbReference type="CDD" id="cd02440">
    <property type="entry name" value="AdoMet_MTases"/>
    <property type="match status" value="1"/>
</dbReference>